<keyword evidence="4 10" id="KW-0328">Glycosyltransferase</keyword>
<evidence type="ECO:0000313" key="12">
    <source>
        <dbReference type="EMBL" id="TKA22327.1"/>
    </source>
</evidence>
<name>A0A4U0TKL0_9PEZI</name>
<keyword evidence="7 10" id="KW-0256">Endoplasmic reticulum</keyword>
<dbReference type="Proteomes" id="UP000308549">
    <property type="component" value="Unassembled WGS sequence"/>
</dbReference>
<evidence type="ECO:0000313" key="13">
    <source>
        <dbReference type="Proteomes" id="UP000308549"/>
    </source>
</evidence>
<dbReference type="EMBL" id="NAJL01000078">
    <property type="protein sequence ID" value="TKA22327.1"/>
    <property type="molecule type" value="Genomic_DNA"/>
</dbReference>
<dbReference type="PANTHER" id="PTHR12413:SF1">
    <property type="entry name" value="DOLICHYL PYROPHOSPHATE MAN9GLCNAC2 ALPHA-1,3-GLUCOSYLTRANSFERASE"/>
    <property type="match status" value="1"/>
</dbReference>
<organism evidence="12 13">
    <name type="scientific">Salinomyces thailandicus</name>
    <dbReference type="NCBI Taxonomy" id="706561"/>
    <lineage>
        <taxon>Eukaryota</taxon>
        <taxon>Fungi</taxon>
        <taxon>Dikarya</taxon>
        <taxon>Ascomycota</taxon>
        <taxon>Pezizomycotina</taxon>
        <taxon>Dothideomycetes</taxon>
        <taxon>Dothideomycetidae</taxon>
        <taxon>Mycosphaerellales</taxon>
        <taxon>Teratosphaeriaceae</taxon>
        <taxon>Salinomyces</taxon>
    </lineage>
</organism>
<gene>
    <name evidence="12" type="ORF">B0A50_08052</name>
</gene>
<accession>A0A4U0TKL0</accession>
<evidence type="ECO:0000256" key="6">
    <source>
        <dbReference type="ARBA" id="ARBA00022692"/>
    </source>
</evidence>
<evidence type="ECO:0000256" key="1">
    <source>
        <dbReference type="ARBA" id="ARBA00004477"/>
    </source>
</evidence>
<feature type="transmembrane region" description="Helical" evidence="10">
    <location>
        <begin position="226"/>
        <end position="251"/>
    </location>
</feature>
<evidence type="ECO:0000256" key="7">
    <source>
        <dbReference type="ARBA" id="ARBA00022824"/>
    </source>
</evidence>
<evidence type="ECO:0000256" key="10">
    <source>
        <dbReference type="RuleBase" id="RU363110"/>
    </source>
</evidence>
<feature type="transmembrane region" description="Helical" evidence="10">
    <location>
        <begin position="258"/>
        <end position="278"/>
    </location>
</feature>
<feature type="transmembrane region" description="Helical" evidence="10">
    <location>
        <begin position="60"/>
        <end position="80"/>
    </location>
</feature>
<evidence type="ECO:0000256" key="11">
    <source>
        <dbReference type="SAM" id="MobiDB-lite"/>
    </source>
</evidence>
<evidence type="ECO:0000256" key="8">
    <source>
        <dbReference type="ARBA" id="ARBA00022989"/>
    </source>
</evidence>
<dbReference type="UniPathway" id="UPA00378"/>
<keyword evidence="5 10" id="KW-0808">Transferase</keyword>
<dbReference type="OrthoDB" id="5589195at2759"/>
<keyword evidence="9 10" id="KW-0472">Membrane</keyword>
<feature type="transmembrane region" description="Helical" evidence="10">
    <location>
        <begin position="284"/>
        <end position="303"/>
    </location>
</feature>
<dbReference type="Pfam" id="PF03155">
    <property type="entry name" value="Alg6_Alg8"/>
    <property type="match status" value="2"/>
</dbReference>
<evidence type="ECO:0000256" key="4">
    <source>
        <dbReference type="ARBA" id="ARBA00022676"/>
    </source>
</evidence>
<dbReference type="GO" id="GO:0005789">
    <property type="term" value="C:endoplasmic reticulum membrane"/>
    <property type="evidence" value="ECO:0007669"/>
    <property type="project" value="UniProtKB-SubCell"/>
</dbReference>
<dbReference type="InterPro" id="IPR004856">
    <property type="entry name" value="Glyco_trans_ALG6/ALG8"/>
</dbReference>
<keyword evidence="8 10" id="KW-1133">Transmembrane helix</keyword>
<keyword evidence="6 10" id="KW-0812">Transmembrane</keyword>
<reference evidence="12 13" key="1">
    <citation type="submission" date="2017-03" db="EMBL/GenBank/DDBJ databases">
        <title>Genomes of endolithic fungi from Antarctica.</title>
        <authorList>
            <person name="Coleine C."/>
            <person name="Masonjones S."/>
            <person name="Stajich J.E."/>
        </authorList>
    </citation>
    <scope>NUCLEOTIDE SEQUENCE [LARGE SCALE GENOMIC DNA]</scope>
    <source>
        <strain evidence="12 13">CCFEE 6315</strain>
    </source>
</reference>
<evidence type="ECO:0000256" key="9">
    <source>
        <dbReference type="ARBA" id="ARBA00023136"/>
    </source>
</evidence>
<dbReference type="EC" id="2.4.1.-" evidence="10"/>
<dbReference type="GO" id="GO:0042281">
    <property type="term" value="F:dolichyl pyrophosphate Man9GlcNAc2 alpha-1,3-glucosyltransferase activity"/>
    <property type="evidence" value="ECO:0007669"/>
    <property type="project" value="TreeGrafter"/>
</dbReference>
<comment type="caution">
    <text evidence="12">The sequence shown here is derived from an EMBL/GenBank/DDBJ whole genome shotgun (WGS) entry which is preliminary data.</text>
</comment>
<sequence length="602" mass="66908">MAPPTGPSHRPRRKPKPTTLSLNGTITTTTSTTTNNRQETPAFPLVAFFWPAKASNTSPWIILPSILLITFLFRWATSLWPYSGHAKPPLHGDFEAQRHWMELTINLPITHWYFHDLEWWGLDYPPLTAYHSWVVGQIGNLFNPDWFALYLSRGTDDIDLKVFMRASVVASEYLVYVPAAILCVRQLGKLHSINSWESAIALTAILLQPATILIDHGHFQYNTVMLGFMLATLASMLAGKLLWSSVFFVATLGFKQMALFYAPAVAAYLAGQCLFPRIDIPRFLGIAVVTLASFAVLFFPLLAGTALDTYRNIPLPADAKPPPLMAFLPENITPQTRYHPYLLQLTQSIHRIFPFARGLFEDKVANIWCTLHSTHIYKLSHLSSTNLSRAALALTLTALTPPCLLLLLKPTKPLLPYALATTAWAFFLCSYQVHEKNVLLPLLPMTLLLATDGGMKPAIRAWTGYANLLACWTMFPLLVRDGLRVPYFILTALWAWLMGLPPCGTSTLTTSAEDGGLSWVGKTIHVATYAGMVGWHVVEMAVAPPEGKPDLWVVANVGLGCAGFGVCYLWCLWRSVEVSGVLYDVGIWKRGVGGEKKKKKTQ</sequence>
<comment type="subcellular location">
    <subcellularLocation>
        <location evidence="1 10">Endoplasmic reticulum membrane</location>
        <topology evidence="1 10">Multi-pass membrane protein</topology>
    </subcellularLocation>
</comment>
<protein>
    <recommendedName>
        <fullName evidence="10">Alpha-1,3-glucosyltransferase</fullName>
        <ecNumber evidence="10">2.4.1.-</ecNumber>
    </recommendedName>
</protein>
<evidence type="ECO:0000256" key="5">
    <source>
        <dbReference type="ARBA" id="ARBA00022679"/>
    </source>
</evidence>
<feature type="transmembrane region" description="Helical" evidence="10">
    <location>
        <begin position="414"/>
        <end position="431"/>
    </location>
</feature>
<feature type="compositionally biased region" description="Low complexity" evidence="11">
    <location>
        <begin position="18"/>
        <end position="36"/>
    </location>
</feature>
<evidence type="ECO:0000256" key="2">
    <source>
        <dbReference type="ARBA" id="ARBA00004922"/>
    </source>
</evidence>
<comment type="similarity">
    <text evidence="3 10">Belongs to the ALG6/ALG8 glucosyltransferase family.</text>
</comment>
<feature type="transmembrane region" description="Helical" evidence="10">
    <location>
        <begin position="551"/>
        <end position="573"/>
    </location>
</feature>
<dbReference type="PANTHER" id="PTHR12413">
    <property type="entry name" value="DOLICHYL GLYCOSYLTRANSFERASE"/>
    <property type="match status" value="1"/>
</dbReference>
<comment type="pathway">
    <text evidence="2 10">Protein modification; protein glycosylation.</text>
</comment>
<proteinExistence type="inferred from homology"/>
<evidence type="ECO:0000256" key="3">
    <source>
        <dbReference type="ARBA" id="ARBA00008715"/>
    </source>
</evidence>
<feature type="region of interest" description="Disordered" evidence="11">
    <location>
        <begin position="1"/>
        <end position="37"/>
    </location>
</feature>
<keyword evidence="13" id="KW-1185">Reference proteome</keyword>
<feature type="transmembrane region" description="Helical" evidence="10">
    <location>
        <begin position="387"/>
        <end position="408"/>
    </location>
</feature>
<feature type="transmembrane region" description="Helical" evidence="10">
    <location>
        <begin position="485"/>
        <end position="501"/>
    </location>
</feature>
<dbReference type="AlphaFoldDB" id="A0A4U0TKL0"/>
<feature type="transmembrane region" description="Helical" evidence="10">
    <location>
        <begin position="461"/>
        <end position="478"/>
    </location>
</feature>